<evidence type="ECO:0000256" key="5">
    <source>
        <dbReference type="ARBA" id="ARBA00023002"/>
    </source>
</evidence>
<evidence type="ECO:0000256" key="1">
    <source>
        <dbReference type="ARBA" id="ARBA00005189"/>
    </source>
</evidence>
<comment type="pathway">
    <text evidence="1">Lipid metabolism.</text>
</comment>
<feature type="binding site" evidence="9">
    <location>
        <position position="20"/>
    </location>
    <ligand>
        <name>NAD(+)</name>
        <dbReference type="ChEBI" id="CHEBI:57540"/>
    </ligand>
</feature>
<dbReference type="Proteomes" id="UP000034589">
    <property type="component" value="Unassembled WGS sequence"/>
</dbReference>
<keyword evidence="4" id="KW-0276">Fatty acid metabolism</keyword>
<dbReference type="EMBL" id="LCPV01000019">
    <property type="protein sequence ID" value="KKW07153.1"/>
    <property type="molecule type" value="Genomic_DNA"/>
</dbReference>
<organism evidence="10 11">
    <name type="scientific">Candidatus Kaiserbacteria bacterium GW2011_GWC2_49_12</name>
    <dbReference type="NCBI Taxonomy" id="1618675"/>
    <lineage>
        <taxon>Bacteria</taxon>
        <taxon>Candidatus Kaiseribacteriota</taxon>
    </lineage>
</organism>
<dbReference type="Gene3D" id="1.10.8.400">
    <property type="entry name" value="Enoyl acyl carrier protein reductase"/>
    <property type="match status" value="1"/>
</dbReference>
<evidence type="ECO:0000256" key="7">
    <source>
        <dbReference type="ARBA" id="ARBA00023160"/>
    </source>
</evidence>
<dbReference type="InterPro" id="IPR036291">
    <property type="entry name" value="NAD(P)-bd_dom_sf"/>
</dbReference>
<keyword evidence="7 8" id="KW-0275">Fatty acid biosynthesis</keyword>
<feature type="binding site" evidence="9">
    <location>
        <position position="97"/>
    </location>
    <ligand>
        <name>NAD(+)</name>
        <dbReference type="ChEBI" id="CHEBI:57540"/>
    </ligand>
</feature>
<comment type="similarity">
    <text evidence="2 8">Belongs to the short-chain dehydrogenases/reductases (SDR) family. FabI subfamily.</text>
</comment>
<dbReference type="Pfam" id="PF13561">
    <property type="entry name" value="adh_short_C2"/>
    <property type="match status" value="1"/>
</dbReference>
<dbReference type="PATRIC" id="fig|1618675.3.peg.284"/>
<evidence type="ECO:0000256" key="9">
    <source>
        <dbReference type="PIRSR" id="PIRSR000094-3"/>
    </source>
</evidence>
<comment type="catalytic activity">
    <reaction evidence="8">
        <text>a 2,3-saturated acyl-[ACP] + NAD(+) = a (2E)-enoyl-[ACP] + NADH + H(+)</text>
        <dbReference type="Rhea" id="RHEA:10240"/>
        <dbReference type="Rhea" id="RHEA-COMP:9925"/>
        <dbReference type="Rhea" id="RHEA-COMP:9926"/>
        <dbReference type="ChEBI" id="CHEBI:15378"/>
        <dbReference type="ChEBI" id="CHEBI:57540"/>
        <dbReference type="ChEBI" id="CHEBI:57945"/>
        <dbReference type="ChEBI" id="CHEBI:78784"/>
        <dbReference type="ChEBI" id="CHEBI:78785"/>
        <dbReference type="EC" id="1.3.1.9"/>
    </reaction>
</comment>
<proteinExistence type="inferred from homology"/>
<gene>
    <name evidence="10" type="ORF">UY39_C0019G0015</name>
</gene>
<name>A0A0G1VKZ7_9BACT</name>
<evidence type="ECO:0000313" key="11">
    <source>
        <dbReference type="Proteomes" id="UP000034589"/>
    </source>
</evidence>
<dbReference type="GO" id="GO:0004318">
    <property type="term" value="F:enoyl-[acyl-carrier-protein] reductase (NADH) activity"/>
    <property type="evidence" value="ECO:0007669"/>
    <property type="project" value="UniProtKB-EC"/>
</dbReference>
<dbReference type="Gene3D" id="3.40.50.720">
    <property type="entry name" value="NAD(P)-binding Rossmann-like Domain"/>
    <property type="match status" value="1"/>
</dbReference>
<reference evidence="10 11" key="1">
    <citation type="journal article" date="2015" name="Nature">
        <title>rRNA introns, odd ribosomes, and small enigmatic genomes across a large radiation of phyla.</title>
        <authorList>
            <person name="Brown C.T."/>
            <person name="Hug L.A."/>
            <person name="Thomas B.C."/>
            <person name="Sharon I."/>
            <person name="Castelle C.J."/>
            <person name="Singh A."/>
            <person name="Wilkins M.J."/>
            <person name="Williams K.H."/>
            <person name="Banfield J.F."/>
        </authorList>
    </citation>
    <scope>NUCLEOTIDE SEQUENCE [LARGE SCALE GENOMIC DNA]</scope>
</reference>
<dbReference type="SUPFAM" id="SSF51735">
    <property type="entry name" value="NAD(P)-binding Rossmann-fold domains"/>
    <property type="match status" value="1"/>
</dbReference>
<evidence type="ECO:0000256" key="6">
    <source>
        <dbReference type="ARBA" id="ARBA00023098"/>
    </source>
</evidence>
<dbReference type="GO" id="GO:0006633">
    <property type="term" value="P:fatty acid biosynthetic process"/>
    <property type="evidence" value="ECO:0007669"/>
    <property type="project" value="UniProtKB-KW"/>
</dbReference>
<evidence type="ECO:0000256" key="2">
    <source>
        <dbReference type="ARBA" id="ARBA00009233"/>
    </source>
</evidence>
<accession>A0A0G1VKZ7</accession>
<feature type="binding site" evidence="9">
    <location>
        <position position="166"/>
    </location>
    <ligand>
        <name>NAD(+)</name>
        <dbReference type="ChEBI" id="CHEBI:57540"/>
    </ligand>
</feature>
<evidence type="ECO:0000256" key="3">
    <source>
        <dbReference type="ARBA" id="ARBA00022516"/>
    </source>
</evidence>
<dbReference type="PRINTS" id="PR00081">
    <property type="entry name" value="GDHRDH"/>
</dbReference>
<keyword evidence="6" id="KW-0443">Lipid metabolism</keyword>
<keyword evidence="8 9" id="KW-0520">NAD</keyword>
<dbReference type="InterPro" id="IPR014358">
    <property type="entry name" value="Enoyl-ACP_Rdtase_NADH"/>
</dbReference>
<evidence type="ECO:0000256" key="4">
    <source>
        <dbReference type="ARBA" id="ARBA00022832"/>
    </source>
</evidence>
<evidence type="ECO:0000313" key="10">
    <source>
        <dbReference type="EMBL" id="KKW07153.1"/>
    </source>
</evidence>
<keyword evidence="5 8" id="KW-0560">Oxidoreductase</keyword>
<dbReference type="EC" id="1.3.1.9" evidence="8"/>
<comment type="caution">
    <text evidence="10">The sequence shown here is derived from an EMBL/GenBank/DDBJ whole genome shotgun (WGS) entry which is preliminary data.</text>
</comment>
<evidence type="ECO:0000256" key="8">
    <source>
        <dbReference type="PIRNR" id="PIRNR000094"/>
    </source>
</evidence>
<dbReference type="PANTHER" id="PTHR43159:SF2">
    <property type="entry name" value="ENOYL-[ACYL-CARRIER-PROTEIN] REDUCTASE [NADH], CHLOROPLASTIC"/>
    <property type="match status" value="1"/>
</dbReference>
<dbReference type="AlphaFoldDB" id="A0A0G1VKZ7"/>
<dbReference type="InterPro" id="IPR002347">
    <property type="entry name" value="SDR_fam"/>
</dbReference>
<dbReference type="PANTHER" id="PTHR43159">
    <property type="entry name" value="ENOYL-[ACYL-CARRIER-PROTEIN] REDUCTASE"/>
    <property type="match status" value="1"/>
</dbReference>
<protein>
    <recommendedName>
        <fullName evidence="8">Enoyl-[acyl-carrier-protein] reductase [NADH]</fullName>
        <ecNumber evidence="8">1.3.1.9</ecNumber>
    </recommendedName>
</protein>
<dbReference type="PIRSF" id="PIRSF000094">
    <property type="entry name" value="Enoyl-ACP_rdct"/>
    <property type="match status" value="1"/>
</dbReference>
<keyword evidence="3 8" id="KW-0444">Lipid biosynthesis</keyword>
<sequence length="291" mass="32207">MLRNRKHRKECAMRRVAIFGVANDRSLCWAIAQRMLADKADVVLVSHPMMLERVRKLAHPFGIEHVYGCEVGDPEQVEDCFRKLAPLGPFHGIVHGIAFSDKNELRGRFIDTSRENFATTMMISCYSFIEIARRATLLMPDGGSILTLTFDASRPWPHYNIMGPAKAALEASVRYAAFDLGEHGIRVNAISASPEDTLSARGIQHFRVIGDWAEGMSPLGRRATLQEIANEAAYLLSPESSGVTGQIRFVDCGSSVPKLPPVRNAAKIYGAMGRVLHITGEREGEVYVNKV</sequence>